<dbReference type="InterPro" id="IPR045398">
    <property type="entry name" value="DUF6515"/>
</dbReference>
<evidence type="ECO:0000256" key="2">
    <source>
        <dbReference type="SAM" id="SignalP"/>
    </source>
</evidence>
<dbReference type="Pfam" id="PF20125">
    <property type="entry name" value="DUF6515"/>
    <property type="match status" value="1"/>
</dbReference>
<keyword evidence="4" id="KW-1185">Reference proteome</keyword>
<feature type="compositionally biased region" description="Basic residues" evidence="1">
    <location>
        <begin position="101"/>
        <end position="144"/>
    </location>
</feature>
<gene>
    <name evidence="3" type="ORF">ACFQBM_12915</name>
</gene>
<reference evidence="4" key="1">
    <citation type="journal article" date="2019" name="Int. J. Syst. Evol. Microbiol.">
        <title>The Global Catalogue of Microorganisms (GCM) 10K type strain sequencing project: providing services to taxonomists for standard genome sequencing and annotation.</title>
        <authorList>
            <consortium name="The Broad Institute Genomics Platform"/>
            <consortium name="The Broad Institute Genome Sequencing Center for Infectious Disease"/>
            <person name="Wu L."/>
            <person name="Ma J."/>
        </authorList>
    </citation>
    <scope>NUCLEOTIDE SEQUENCE [LARGE SCALE GENOMIC DNA]</scope>
    <source>
        <strain evidence="4">CGMCC 1.13718</strain>
    </source>
</reference>
<dbReference type="RefSeq" id="WP_193189915.1">
    <property type="nucleotide sequence ID" value="NZ_JACZFR010000009.1"/>
</dbReference>
<feature type="signal peptide" evidence="2">
    <location>
        <begin position="1"/>
        <end position="22"/>
    </location>
</feature>
<dbReference type="EMBL" id="JBHSVR010000001">
    <property type="protein sequence ID" value="MFC6634193.1"/>
    <property type="molecule type" value="Genomic_DNA"/>
</dbReference>
<dbReference type="Proteomes" id="UP001596425">
    <property type="component" value="Unassembled WGS sequence"/>
</dbReference>
<evidence type="ECO:0000313" key="4">
    <source>
        <dbReference type="Proteomes" id="UP001596425"/>
    </source>
</evidence>
<comment type="caution">
    <text evidence="3">The sequence shown here is derived from an EMBL/GenBank/DDBJ whole genome shotgun (WGS) entry which is preliminary data.</text>
</comment>
<sequence length="253" mass="29740">MKQIITAIAAAGLLLVTGPVLADDRHSYRGKQDSDITGSAFRKAYNRERNRNREDGRDRGGKHRPDHRGDRKHHKGRDRDHHKGRDKQHGRDRDHRGDRDRHHKRKHGYDKGYKRGYKQGYRKGHKHGHNWGHRRPHHKPHWPRYRPGYRHHKPRWRPAHYGYGYRWRHLPRNFVRISVGALGFYYSDGIFYRPHSHGYVVAQPPVGAIVHSLPGSAVTVVFGGLNYYVAYDTYYLWDGPISGYRVVANPGFY</sequence>
<proteinExistence type="predicted"/>
<protein>
    <submittedName>
        <fullName evidence="3">DUF6515 family protein</fullName>
    </submittedName>
</protein>
<accession>A0ABW1YP89</accession>
<feature type="region of interest" description="Disordered" evidence="1">
    <location>
        <begin position="25"/>
        <end position="144"/>
    </location>
</feature>
<feature type="compositionally biased region" description="Basic and acidic residues" evidence="1">
    <location>
        <begin position="77"/>
        <end position="100"/>
    </location>
</feature>
<evidence type="ECO:0000256" key="1">
    <source>
        <dbReference type="SAM" id="MobiDB-lite"/>
    </source>
</evidence>
<name>A0ABW1YP89_9GAMM</name>
<evidence type="ECO:0000313" key="3">
    <source>
        <dbReference type="EMBL" id="MFC6634193.1"/>
    </source>
</evidence>
<feature type="compositionally biased region" description="Basic residues" evidence="1">
    <location>
        <begin position="60"/>
        <end position="76"/>
    </location>
</feature>
<organism evidence="3 4">
    <name type="scientific">Microbulbifer taiwanensis</name>
    <dbReference type="NCBI Taxonomy" id="986746"/>
    <lineage>
        <taxon>Bacteria</taxon>
        <taxon>Pseudomonadati</taxon>
        <taxon>Pseudomonadota</taxon>
        <taxon>Gammaproteobacteria</taxon>
        <taxon>Cellvibrionales</taxon>
        <taxon>Microbulbiferaceae</taxon>
        <taxon>Microbulbifer</taxon>
    </lineage>
</organism>
<feature type="chain" id="PRO_5046125199" evidence="2">
    <location>
        <begin position="23"/>
        <end position="253"/>
    </location>
</feature>
<feature type="compositionally biased region" description="Basic and acidic residues" evidence="1">
    <location>
        <begin position="25"/>
        <end position="34"/>
    </location>
</feature>
<keyword evidence="2" id="KW-0732">Signal</keyword>
<feature type="compositionally biased region" description="Basic and acidic residues" evidence="1">
    <location>
        <begin position="45"/>
        <end position="59"/>
    </location>
</feature>